<feature type="transmembrane region" description="Helical" evidence="2">
    <location>
        <begin position="681"/>
        <end position="702"/>
    </location>
</feature>
<evidence type="ECO:0000256" key="2">
    <source>
        <dbReference type="SAM" id="Phobius"/>
    </source>
</evidence>
<evidence type="ECO:0000313" key="3">
    <source>
        <dbReference type="EMBL" id="EDM78593.1"/>
    </source>
</evidence>
<protein>
    <submittedName>
        <fullName evidence="3">Uncharacterized protein</fullName>
    </submittedName>
</protein>
<feature type="transmembrane region" description="Helical" evidence="2">
    <location>
        <begin position="544"/>
        <end position="563"/>
    </location>
</feature>
<organism evidence="3 4">
    <name type="scientific">Plesiocystis pacifica SIR-1</name>
    <dbReference type="NCBI Taxonomy" id="391625"/>
    <lineage>
        <taxon>Bacteria</taxon>
        <taxon>Pseudomonadati</taxon>
        <taxon>Myxococcota</taxon>
        <taxon>Polyangia</taxon>
        <taxon>Nannocystales</taxon>
        <taxon>Nannocystaceae</taxon>
        <taxon>Plesiocystis</taxon>
    </lineage>
</organism>
<feature type="compositionally biased region" description="Acidic residues" evidence="1">
    <location>
        <begin position="759"/>
        <end position="770"/>
    </location>
</feature>
<feature type="region of interest" description="Disordered" evidence="1">
    <location>
        <begin position="758"/>
        <end position="779"/>
    </location>
</feature>
<feature type="transmembrane region" description="Helical" evidence="2">
    <location>
        <begin position="333"/>
        <end position="355"/>
    </location>
</feature>
<keyword evidence="2" id="KW-1133">Transmembrane helix</keyword>
<proteinExistence type="predicted"/>
<feature type="transmembrane region" description="Helical" evidence="2">
    <location>
        <begin position="649"/>
        <end position="669"/>
    </location>
</feature>
<evidence type="ECO:0000313" key="4">
    <source>
        <dbReference type="Proteomes" id="UP000005801"/>
    </source>
</evidence>
<dbReference type="AlphaFoldDB" id="A6G6G4"/>
<keyword evidence="2" id="KW-0812">Transmembrane</keyword>
<feature type="transmembrane region" description="Helical" evidence="2">
    <location>
        <begin position="726"/>
        <end position="746"/>
    </location>
</feature>
<reference evidence="3 4" key="1">
    <citation type="submission" date="2007-06" db="EMBL/GenBank/DDBJ databases">
        <authorList>
            <person name="Shimkets L."/>
            <person name="Ferriera S."/>
            <person name="Johnson J."/>
            <person name="Kravitz S."/>
            <person name="Beeson K."/>
            <person name="Sutton G."/>
            <person name="Rogers Y.-H."/>
            <person name="Friedman R."/>
            <person name="Frazier M."/>
            <person name="Venter J.C."/>
        </authorList>
    </citation>
    <scope>NUCLEOTIDE SEQUENCE [LARGE SCALE GENOMIC DNA]</scope>
    <source>
        <strain evidence="3 4">SIR-1</strain>
    </source>
</reference>
<feature type="transmembrane region" description="Helical" evidence="2">
    <location>
        <begin position="575"/>
        <end position="593"/>
    </location>
</feature>
<accession>A6G6G4</accession>
<comment type="caution">
    <text evidence="3">The sequence shown here is derived from an EMBL/GenBank/DDBJ whole genome shotgun (WGS) entry which is preliminary data.</text>
</comment>
<gene>
    <name evidence="3" type="ORF">PPSIR1_15185</name>
</gene>
<keyword evidence="4" id="KW-1185">Reference proteome</keyword>
<sequence>MNESLPRGNASASTMRTLWRRLRPFVRRDLRGRLISAAIAAVVIAGLSWFGIAAFTHLDSSAAQAVRVQLGLEHEKAICSDDDDTPDCAYDDRAQAEVDRQWSQDLRIRAAVLQELDLRIDATLDNLTEAEALLARQNFNYVNQKVAGGDPKLTELLTLPELSPLPELYYYVDGRGYGDLHELATWSPSGVRDLEDMNDSVLGGIAEVRRELSRYQGLIASQRSRDAADDPQVSDVFIDRRSAMLDVRVRAEHFQMSTEAQNWFRDGRAEDMSRSAFNLAEAYPAEFSSALLSANKTWEGGWDSPRWEPRHKPTERYRSPITDEQRYELTGTLLFVVACIVFLVVAPIVTATATAREREAGTLPVLRMTGMRAGDLALAMAIGPNVFALILGGSLLGTGTLLLAMSGHACDLLLPLGLLGVLTAATVLTAIGLGDALGQRVNAMIVGGLVGVGIVIPGLLGSALAALNVADTGLLLGPVPALVATVTRFGDIHGLGLELSGELTKTMLAYSVALQVGLGLACLGSWRRRVEQGWAPLFRPQEGVLLALGSIGCSALTLLDMTGHHDTQDFNALNLLTFLSSVFLLPVLAWLLVASLRRPARARAVADYVEARLAFMRFQGFVVTAAMLVGLTYGLIMRGAGLGSDNAELMWATLAQMLLVAETGVAALLWASRRREGKMRVAFVGGAAVIMQLLAVVGTYGLEVQHVAVTNGAAMPLLANADVSPYWTAFLILCWAIGLALVLTALMRRKDEVEVMVAPDEDDDEDDDDYGMPGRRLLH</sequence>
<feature type="transmembrane region" description="Helical" evidence="2">
    <location>
        <begin position="445"/>
        <end position="467"/>
    </location>
</feature>
<feature type="transmembrane region" description="Helical" evidence="2">
    <location>
        <begin position="376"/>
        <end position="406"/>
    </location>
</feature>
<dbReference type="EMBL" id="ABCS01000029">
    <property type="protein sequence ID" value="EDM78593.1"/>
    <property type="molecule type" value="Genomic_DNA"/>
</dbReference>
<evidence type="ECO:0000256" key="1">
    <source>
        <dbReference type="SAM" id="MobiDB-lite"/>
    </source>
</evidence>
<feature type="transmembrane region" description="Helical" evidence="2">
    <location>
        <begin position="412"/>
        <end position="433"/>
    </location>
</feature>
<name>A6G6G4_9BACT</name>
<dbReference type="Proteomes" id="UP000005801">
    <property type="component" value="Unassembled WGS sequence"/>
</dbReference>
<keyword evidence="2" id="KW-0472">Membrane</keyword>
<feature type="transmembrane region" description="Helical" evidence="2">
    <location>
        <begin position="614"/>
        <end position="637"/>
    </location>
</feature>
<feature type="transmembrane region" description="Helical" evidence="2">
    <location>
        <begin position="507"/>
        <end position="524"/>
    </location>
</feature>